<evidence type="ECO:0000259" key="2">
    <source>
        <dbReference type="Pfam" id="PF21294"/>
    </source>
</evidence>
<keyword evidence="1" id="KW-0732">Signal</keyword>
<feature type="chain" id="PRO_5022966660" description="Polysaccharide lyase 14 domain-containing protein" evidence="1">
    <location>
        <begin position="20"/>
        <end position="326"/>
    </location>
</feature>
<dbReference type="AlphaFoldDB" id="A0A5C3R4T4"/>
<dbReference type="Proteomes" id="UP000305067">
    <property type="component" value="Unassembled WGS sequence"/>
</dbReference>
<proteinExistence type="predicted"/>
<dbReference type="Pfam" id="PF21294">
    <property type="entry name" value="Polysacc_lyase_14"/>
    <property type="match status" value="1"/>
</dbReference>
<dbReference type="OrthoDB" id="2395160at2759"/>
<accession>A0A5C3R4T4</accession>
<organism evidence="3 4">
    <name type="scientific">Pterulicium gracile</name>
    <dbReference type="NCBI Taxonomy" id="1884261"/>
    <lineage>
        <taxon>Eukaryota</taxon>
        <taxon>Fungi</taxon>
        <taxon>Dikarya</taxon>
        <taxon>Basidiomycota</taxon>
        <taxon>Agaricomycotina</taxon>
        <taxon>Agaricomycetes</taxon>
        <taxon>Agaricomycetidae</taxon>
        <taxon>Agaricales</taxon>
        <taxon>Pleurotineae</taxon>
        <taxon>Pterulaceae</taxon>
        <taxon>Pterulicium</taxon>
    </lineage>
</organism>
<sequence>MTPLLLTLALAAHIAPVFTSQLEERRAVADDPVAISYGLTPASIASLPLPTTTITAASAAQTFIQNNWGHVTGKSEYISFVKDPFASSGSNVLRVSYPNGTYANSPYGDGGMGMYLDPFGTAVDGKVKRALFTYEIALSKDFDFVQGGKFPGLFGGRVGEHCSGGLYNDKCFSLRVVWRKAGVAEVYAYIPGYSGFDTKTHIQPNTNGYGYSINRGSWKFETGKWQKLSILAIMNSAPSGSPSKPTKANGQISIYLDDRHVFTHTYFVLSTNATLDISSIFFSTFFGGSTEPYASKGGYAYFREMKSYYGLEASNAAGSLVTAVYP</sequence>
<name>A0A5C3R4T4_9AGAR</name>
<reference evidence="3 4" key="1">
    <citation type="journal article" date="2019" name="Nat. Ecol. Evol.">
        <title>Megaphylogeny resolves global patterns of mushroom evolution.</title>
        <authorList>
            <person name="Varga T."/>
            <person name="Krizsan K."/>
            <person name="Foldi C."/>
            <person name="Dima B."/>
            <person name="Sanchez-Garcia M."/>
            <person name="Sanchez-Ramirez S."/>
            <person name="Szollosi G.J."/>
            <person name="Szarkandi J.G."/>
            <person name="Papp V."/>
            <person name="Albert L."/>
            <person name="Andreopoulos W."/>
            <person name="Angelini C."/>
            <person name="Antonin V."/>
            <person name="Barry K.W."/>
            <person name="Bougher N.L."/>
            <person name="Buchanan P."/>
            <person name="Buyck B."/>
            <person name="Bense V."/>
            <person name="Catcheside P."/>
            <person name="Chovatia M."/>
            <person name="Cooper J."/>
            <person name="Damon W."/>
            <person name="Desjardin D."/>
            <person name="Finy P."/>
            <person name="Geml J."/>
            <person name="Haridas S."/>
            <person name="Hughes K."/>
            <person name="Justo A."/>
            <person name="Karasinski D."/>
            <person name="Kautmanova I."/>
            <person name="Kiss B."/>
            <person name="Kocsube S."/>
            <person name="Kotiranta H."/>
            <person name="LaButti K.M."/>
            <person name="Lechner B.E."/>
            <person name="Liimatainen K."/>
            <person name="Lipzen A."/>
            <person name="Lukacs Z."/>
            <person name="Mihaltcheva S."/>
            <person name="Morgado L.N."/>
            <person name="Niskanen T."/>
            <person name="Noordeloos M.E."/>
            <person name="Ohm R.A."/>
            <person name="Ortiz-Santana B."/>
            <person name="Ovrebo C."/>
            <person name="Racz N."/>
            <person name="Riley R."/>
            <person name="Savchenko A."/>
            <person name="Shiryaev A."/>
            <person name="Soop K."/>
            <person name="Spirin V."/>
            <person name="Szebenyi C."/>
            <person name="Tomsovsky M."/>
            <person name="Tulloss R.E."/>
            <person name="Uehling J."/>
            <person name="Grigoriev I.V."/>
            <person name="Vagvolgyi C."/>
            <person name="Papp T."/>
            <person name="Martin F.M."/>
            <person name="Miettinen O."/>
            <person name="Hibbett D.S."/>
            <person name="Nagy L.G."/>
        </authorList>
    </citation>
    <scope>NUCLEOTIDE SEQUENCE [LARGE SCALE GENOMIC DNA]</scope>
    <source>
        <strain evidence="3 4">CBS 309.79</strain>
    </source>
</reference>
<keyword evidence="4" id="KW-1185">Reference proteome</keyword>
<feature type="domain" description="Polysaccharide lyase 14" evidence="2">
    <location>
        <begin position="88"/>
        <end position="304"/>
    </location>
</feature>
<evidence type="ECO:0000313" key="3">
    <source>
        <dbReference type="EMBL" id="TFL07879.1"/>
    </source>
</evidence>
<dbReference type="Gene3D" id="2.60.120.200">
    <property type="match status" value="1"/>
</dbReference>
<dbReference type="EMBL" id="ML178814">
    <property type="protein sequence ID" value="TFL07879.1"/>
    <property type="molecule type" value="Genomic_DNA"/>
</dbReference>
<dbReference type="InterPro" id="IPR048958">
    <property type="entry name" value="Polysacc_lyase_14"/>
</dbReference>
<evidence type="ECO:0000256" key="1">
    <source>
        <dbReference type="SAM" id="SignalP"/>
    </source>
</evidence>
<dbReference type="PANTHER" id="PTHR40124">
    <property type="match status" value="1"/>
</dbReference>
<dbReference type="PANTHER" id="PTHR40124:SF1">
    <property type="entry name" value="DISAGGREGATASE RELATED REPEAT PROTEIN"/>
    <property type="match status" value="1"/>
</dbReference>
<evidence type="ECO:0000313" key="4">
    <source>
        <dbReference type="Proteomes" id="UP000305067"/>
    </source>
</evidence>
<feature type="signal peptide" evidence="1">
    <location>
        <begin position="1"/>
        <end position="19"/>
    </location>
</feature>
<gene>
    <name evidence="3" type="ORF">BDV98DRAFT_588326</name>
</gene>
<protein>
    <recommendedName>
        <fullName evidence="2">Polysaccharide lyase 14 domain-containing protein</fullName>
    </recommendedName>
</protein>